<dbReference type="SUPFAM" id="SSF110296">
    <property type="entry name" value="Oligoxyloglucan reducing end-specific cellobiohydrolase"/>
    <property type="match status" value="1"/>
</dbReference>
<dbReference type="PROSITE" id="PS51257">
    <property type="entry name" value="PROKAR_LIPOPROTEIN"/>
    <property type="match status" value="1"/>
</dbReference>
<accession>A0ABY4FE57</accession>
<dbReference type="EMBL" id="CP095049">
    <property type="protein sequence ID" value="UOQ54953.1"/>
    <property type="molecule type" value="Genomic_DNA"/>
</dbReference>
<dbReference type="RefSeq" id="WP_244722724.1">
    <property type="nucleotide sequence ID" value="NZ_CP095049.1"/>
</dbReference>
<gene>
    <name evidence="1" type="ORF">MUN80_09395</name>
</gene>
<proteinExistence type="predicted"/>
<keyword evidence="2" id="KW-1185">Reference proteome</keyword>
<evidence type="ECO:0008006" key="3">
    <source>
        <dbReference type="Google" id="ProtNLM"/>
    </source>
</evidence>
<organism evidence="1 2">
    <name type="scientific">Hymenobacter cellulosivorans</name>
    <dbReference type="NCBI Taxonomy" id="2932249"/>
    <lineage>
        <taxon>Bacteria</taxon>
        <taxon>Pseudomonadati</taxon>
        <taxon>Bacteroidota</taxon>
        <taxon>Cytophagia</taxon>
        <taxon>Cytophagales</taxon>
        <taxon>Hymenobacteraceae</taxon>
        <taxon>Hymenobacter</taxon>
    </lineage>
</organism>
<name>A0ABY4FE57_9BACT</name>
<dbReference type="Proteomes" id="UP000831785">
    <property type="component" value="Chromosome"/>
</dbReference>
<evidence type="ECO:0000313" key="2">
    <source>
        <dbReference type="Proteomes" id="UP000831785"/>
    </source>
</evidence>
<protein>
    <recommendedName>
        <fullName evidence="3">Exo-alpha-sialidase</fullName>
    </recommendedName>
</protein>
<reference evidence="1 2" key="1">
    <citation type="submission" date="2022-04" db="EMBL/GenBank/DDBJ databases">
        <title>Hymenobacter sp. isolated from the air.</title>
        <authorList>
            <person name="Won M."/>
            <person name="Lee C.-M."/>
            <person name="Woen H.-Y."/>
            <person name="Kwon S.-W."/>
        </authorList>
    </citation>
    <scope>NUCLEOTIDE SEQUENCE [LARGE SCALE GENOMIC DNA]</scope>
    <source>
        <strain evidence="2">5116 S-27</strain>
    </source>
</reference>
<evidence type="ECO:0000313" key="1">
    <source>
        <dbReference type="EMBL" id="UOQ54953.1"/>
    </source>
</evidence>
<sequence>MRITIGKVLSAISLLTTVACTKEVEKIVVQEKVYSWAEVKQLAGSQKNIVQITQDEASLYLQQLGYLGRLMPLSGATQPNRPLYYSAFRQPFQPLPYDLTNRIPMNGRFYLKPVGEDNMILRAFPTTHIPPDNMPADISLRRLDPTAVGFVNNRASPYFALGAITSNNISLVGYSVAPNDRALHFVLSRLSLESGVPTGPVTVSSRTITLPLPQVLPYTIVAVDDYFLVNVISYGLYKISESGQIQQVLMSPNTAITSFYKHKGVLYAINNSGQKGVFTSSDDGQSWQLRNGIPDYFVLSTFHAVGDSIVGITYGIENNSLYTLRWQGNTPRVRALKNDGLNRADFTDLAQLGDTVYLSTTSGLFKRPLSSFFENR</sequence>